<gene>
    <name evidence="3" type="ORF">CHTY_001500</name>
</gene>
<dbReference type="Proteomes" id="UP001195571">
    <property type="component" value="Unassembled WGS sequence"/>
</dbReference>
<feature type="coiled-coil region" evidence="1">
    <location>
        <begin position="69"/>
        <end position="140"/>
    </location>
</feature>
<proteinExistence type="predicted"/>
<accession>A0ABS5CY42</accession>
<evidence type="ECO:0000313" key="3">
    <source>
        <dbReference type="EMBL" id="MBP5835899.1"/>
    </source>
</evidence>
<evidence type="ECO:0000313" key="4">
    <source>
        <dbReference type="Proteomes" id="UP001195571"/>
    </source>
</evidence>
<feature type="transmembrane region" description="Helical" evidence="2">
    <location>
        <begin position="15"/>
        <end position="36"/>
    </location>
</feature>
<dbReference type="EMBL" id="JACAOD020000005">
    <property type="protein sequence ID" value="MBP5835899.1"/>
    <property type="molecule type" value="Genomic_DNA"/>
</dbReference>
<sequence>MKIYKKNYSKKRNKILTIFIIIGVSAIITIGSLLLYEYKIKEKPQQKQVSENPKPETDQNIYLDSFLQIKQLKQQISIIEEELKDSKLTQEEKNIIEKVIALKKTKLEELENAKFLIEFSDQLKQEIKDKEVQLQTTTDLAEKHLATEEKLTKEKTLIEVEKLLKSNEEKKLSQKLIQDITTKLITETNTETKTSLNNEKTKQQTNLQDIKNSINLKVKQLKLDQDIKNLDAEIKTINDEEGQKTLIEYRNNKQKKLNNLK</sequence>
<keyword evidence="4" id="KW-1185">Reference proteome</keyword>
<organism evidence="3 4">
    <name type="scientific">Candidatus Phytoplasma meliae</name>
    <dbReference type="NCBI Taxonomy" id="1848402"/>
    <lineage>
        <taxon>Bacteria</taxon>
        <taxon>Bacillati</taxon>
        <taxon>Mycoplasmatota</taxon>
        <taxon>Mollicutes</taxon>
        <taxon>Acholeplasmatales</taxon>
        <taxon>Acholeplasmataceae</taxon>
        <taxon>Candidatus Phytoplasma</taxon>
        <taxon>16SrXIII (Mexican periwinkle virescence group)</taxon>
    </lineage>
</organism>
<name>A0ABS5CY42_9MOLU</name>
<keyword evidence="2" id="KW-0472">Membrane</keyword>
<evidence type="ECO:0000256" key="2">
    <source>
        <dbReference type="SAM" id="Phobius"/>
    </source>
</evidence>
<protein>
    <submittedName>
        <fullName evidence="3">Uncharacterized protein</fullName>
    </submittedName>
</protein>
<keyword evidence="2" id="KW-1133">Transmembrane helix</keyword>
<keyword evidence="1" id="KW-0175">Coiled coil</keyword>
<comment type="caution">
    <text evidence="3">The sequence shown here is derived from an EMBL/GenBank/DDBJ whole genome shotgun (WGS) entry which is preliminary data.</text>
</comment>
<reference evidence="3" key="1">
    <citation type="submission" date="2021-04" db="EMBL/GenBank/DDBJ databases">
        <title>Genomic features of Candidatus Phytoplasma meliae isolate ChTYXIII (1SrXIII-G).</title>
        <authorList>
            <person name="Fernandez F.D."/>
            <person name="Conci L.R."/>
        </authorList>
    </citation>
    <scope>NUCLEOTIDE SEQUENCE [LARGE SCALE GENOMIC DNA]</scope>
    <source>
        <strain evidence="3">ChTYXIII-Mo</strain>
    </source>
</reference>
<feature type="coiled-coil region" evidence="1">
    <location>
        <begin position="193"/>
        <end position="240"/>
    </location>
</feature>
<keyword evidence="2" id="KW-0812">Transmembrane</keyword>
<dbReference type="RefSeq" id="WP_203552161.1">
    <property type="nucleotide sequence ID" value="NZ_JACAOD020000005.1"/>
</dbReference>
<evidence type="ECO:0000256" key="1">
    <source>
        <dbReference type="SAM" id="Coils"/>
    </source>
</evidence>